<evidence type="ECO:0000256" key="3">
    <source>
        <dbReference type="ARBA" id="ARBA00022448"/>
    </source>
</evidence>
<dbReference type="AlphaFoldDB" id="A0A1N6FD56"/>
<evidence type="ECO:0000256" key="8">
    <source>
        <dbReference type="ARBA" id="ARBA00022967"/>
    </source>
</evidence>
<evidence type="ECO:0000256" key="9">
    <source>
        <dbReference type="ARBA" id="ARBA00023136"/>
    </source>
</evidence>
<dbReference type="InterPro" id="IPR027417">
    <property type="entry name" value="P-loop_NTPase"/>
</dbReference>
<gene>
    <name evidence="11" type="ORF">SAMN05443662_1030</name>
</gene>
<comment type="subcellular location">
    <subcellularLocation>
        <location evidence="1">Cell inner membrane</location>
        <topology evidence="1">Peripheral membrane protein</topology>
    </subcellularLocation>
</comment>
<dbReference type="OrthoDB" id="9784450at2"/>
<evidence type="ECO:0000313" key="11">
    <source>
        <dbReference type="EMBL" id="SIN93182.1"/>
    </source>
</evidence>
<keyword evidence="8" id="KW-1278">Translocase</keyword>
<dbReference type="NCBIfam" id="NF008453">
    <property type="entry name" value="PRK11308.1"/>
    <property type="match status" value="2"/>
</dbReference>
<dbReference type="CDD" id="cd03257">
    <property type="entry name" value="ABC_NikE_OppD_transporters"/>
    <property type="match status" value="2"/>
</dbReference>
<dbReference type="PROSITE" id="PS00211">
    <property type="entry name" value="ABC_TRANSPORTER_1"/>
    <property type="match status" value="2"/>
</dbReference>
<keyword evidence="6" id="KW-0547">Nucleotide-binding</keyword>
<keyword evidence="4" id="KW-1003">Cell membrane</keyword>
<organism evidence="11 12">
    <name type="scientific">Sulfurivirga caldicuralii</name>
    <dbReference type="NCBI Taxonomy" id="364032"/>
    <lineage>
        <taxon>Bacteria</taxon>
        <taxon>Pseudomonadati</taxon>
        <taxon>Pseudomonadota</taxon>
        <taxon>Gammaproteobacteria</taxon>
        <taxon>Thiotrichales</taxon>
        <taxon>Piscirickettsiaceae</taxon>
        <taxon>Sulfurivirga</taxon>
    </lineage>
</organism>
<dbReference type="SMART" id="SM00382">
    <property type="entry name" value="AAA"/>
    <property type="match status" value="2"/>
</dbReference>
<evidence type="ECO:0000256" key="5">
    <source>
        <dbReference type="ARBA" id="ARBA00022519"/>
    </source>
</evidence>
<accession>A0A1N6FD56</accession>
<reference evidence="11 12" key="1">
    <citation type="submission" date="2016-11" db="EMBL/GenBank/DDBJ databases">
        <authorList>
            <person name="Jaros S."/>
            <person name="Januszkiewicz K."/>
            <person name="Wedrychowicz H."/>
        </authorList>
    </citation>
    <scope>NUCLEOTIDE SEQUENCE [LARGE SCALE GENOMIC DNA]</scope>
    <source>
        <strain evidence="11 12">DSM 17737</strain>
    </source>
</reference>
<dbReference type="PANTHER" id="PTHR43297">
    <property type="entry name" value="OLIGOPEPTIDE TRANSPORT ATP-BINDING PROTEIN APPD"/>
    <property type="match status" value="1"/>
</dbReference>
<dbReference type="NCBIfam" id="NF007739">
    <property type="entry name" value="PRK10419.1"/>
    <property type="match status" value="2"/>
</dbReference>
<dbReference type="InterPro" id="IPR013563">
    <property type="entry name" value="Oligopep_ABC_C"/>
</dbReference>
<evidence type="ECO:0000313" key="12">
    <source>
        <dbReference type="Proteomes" id="UP000198461"/>
    </source>
</evidence>
<dbReference type="Pfam" id="PF00005">
    <property type="entry name" value="ABC_tran"/>
    <property type="match status" value="2"/>
</dbReference>
<dbReference type="GO" id="GO:0055085">
    <property type="term" value="P:transmembrane transport"/>
    <property type="evidence" value="ECO:0007669"/>
    <property type="project" value="UniProtKB-ARBA"/>
</dbReference>
<keyword evidence="5" id="KW-0997">Cell inner membrane</keyword>
<evidence type="ECO:0000256" key="7">
    <source>
        <dbReference type="ARBA" id="ARBA00022840"/>
    </source>
</evidence>
<keyword evidence="7 11" id="KW-0067">ATP-binding</keyword>
<dbReference type="GO" id="GO:0005886">
    <property type="term" value="C:plasma membrane"/>
    <property type="evidence" value="ECO:0007669"/>
    <property type="project" value="UniProtKB-SubCell"/>
</dbReference>
<dbReference type="InterPro" id="IPR017871">
    <property type="entry name" value="ABC_transporter-like_CS"/>
</dbReference>
<dbReference type="FunFam" id="3.40.50.300:FF:000016">
    <property type="entry name" value="Oligopeptide ABC transporter ATP-binding component"/>
    <property type="match status" value="2"/>
</dbReference>
<evidence type="ECO:0000259" key="10">
    <source>
        <dbReference type="PROSITE" id="PS50893"/>
    </source>
</evidence>
<dbReference type="InterPro" id="IPR050388">
    <property type="entry name" value="ABC_Ni/Peptide_Import"/>
</dbReference>
<feature type="domain" description="ABC transporter" evidence="10">
    <location>
        <begin position="279"/>
        <end position="530"/>
    </location>
</feature>
<dbReference type="GO" id="GO:0005524">
    <property type="term" value="F:ATP binding"/>
    <property type="evidence" value="ECO:0007669"/>
    <property type="project" value="UniProtKB-KW"/>
</dbReference>
<comment type="similarity">
    <text evidence="2">Belongs to the ABC transporter superfamily.</text>
</comment>
<dbReference type="PROSITE" id="PS50893">
    <property type="entry name" value="ABC_TRANSPORTER_2"/>
    <property type="match status" value="2"/>
</dbReference>
<feature type="domain" description="ABC transporter" evidence="10">
    <location>
        <begin position="11"/>
        <end position="258"/>
    </location>
</feature>
<keyword evidence="12" id="KW-1185">Reference proteome</keyword>
<sequence>MAQQDDTQSILKVERLAVSLPDGTPILKGIDFELRRGEVFALVGESGSGKSMTALAIMRLLPEGLRYDRGCIYLQDTELLSLPEAAMQRIRGRRIAMIFQEPMSALNPVMTIGEQIGEALKLHLGLRGRKQRERVIQLLQEVGIPEPETRLDWYPHQLSGGQRQRVMIAMALACEPDVLIADEPTTALDVTIQAQILDLLKSLQRKRGLAVLFITHDMGVVAEIADRVAVMYHGEIVEQADTRHFLIDPEHPYTQQLLKNALPLRALKPAPKNQSLLEAKGIKVWFQQGGGWFSRKKRITRAVDGVDLTIRPGETLALVGESGSGKSTLGMALLRLNELTEGQILFDEQVDLATLNERALRPWRRHIQVIFQDPFAAFNPRMTVGESIREGMITLKVGPQDKASQRERVAELLQKVGLQPEHMDRYPHEFSGGQRQRLGIARALAVEPRLIICDEPTSALDVTVRAQIIDLLNTLQEEQGVSYLFITHDLSILPRIAHRVAVMQQGKIVEEGRVEQILRVPQHPYTQQLLEAAPKLVRTAVSDLW</sequence>
<name>A0A1N6FD56_9GAMM</name>
<evidence type="ECO:0000256" key="1">
    <source>
        <dbReference type="ARBA" id="ARBA00004417"/>
    </source>
</evidence>
<dbReference type="PANTHER" id="PTHR43297:SF14">
    <property type="entry name" value="ATPASE AAA-TYPE CORE DOMAIN-CONTAINING PROTEIN"/>
    <property type="match status" value="1"/>
</dbReference>
<dbReference type="Gene3D" id="3.40.50.300">
    <property type="entry name" value="P-loop containing nucleotide triphosphate hydrolases"/>
    <property type="match status" value="2"/>
</dbReference>
<evidence type="ECO:0000256" key="6">
    <source>
        <dbReference type="ARBA" id="ARBA00022741"/>
    </source>
</evidence>
<dbReference type="EMBL" id="FSRE01000002">
    <property type="protein sequence ID" value="SIN93182.1"/>
    <property type="molecule type" value="Genomic_DNA"/>
</dbReference>
<dbReference type="GO" id="GO:0015833">
    <property type="term" value="P:peptide transport"/>
    <property type="evidence" value="ECO:0007669"/>
    <property type="project" value="InterPro"/>
</dbReference>
<dbReference type="Proteomes" id="UP000198461">
    <property type="component" value="Unassembled WGS sequence"/>
</dbReference>
<dbReference type="InterPro" id="IPR003593">
    <property type="entry name" value="AAA+_ATPase"/>
</dbReference>
<evidence type="ECO:0000256" key="4">
    <source>
        <dbReference type="ARBA" id="ARBA00022475"/>
    </source>
</evidence>
<dbReference type="SUPFAM" id="SSF52540">
    <property type="entry name" value="P-loop containing nucleoside triphosphate hydrolases"/>
    <property type="match status" value="2"/>
</dbReference>
<dbReference type="GO" id="GO:0016887">
    <property type="term" value="F:ATP hydrolysis activity"/>
    <property type="evidence" value="ECO:0007669"/>
    <property type="project" value="InterPro"/>
</dbReference>
<dbReference type="STRING" id="364032.SAMN05443662_1030"/>
<dbReference type="RefSeq" id="WP_074201299.1">
    <property type="nucleotide sequence ID" value="NZ_FSRE01000002.1"/>
</dbReference>
<keyword evidence="3" id="KW-0813">Transport</keyword>
<protein>
    <submittedName>
        <fullName evidence="11">Peptide/nickel transport system ATP-binding protein</fullName>
    </submittedName>
</protein>
<dbReference type="InterPro" id="IPR003439">
    <property type="entry name" value="ABC_transporter-like_ATP-bd"/>
</dbReference>
<dbReference type="Pfam" id="PF08352">
    <property type="entry name" value="oligo_HPY"/>
    <property type="match status" value="2"/>
</dbReference>
<proteinExistence type="inferred from homology"/>
<evidence type="ECO:0000256" key="2">
    <source>
        <dbReference type="ARBA" id="ARBA00005417"/>
    </source>
</evidence>
<keyword evidence="9" id="KW-0472">Membrane</keyword>